<proteinExistence type="predicted"/>
<dbReference type="Pfam" id="PF00650">
    <property type="entry name" value="CRAL_TRIO"/>
    <property type="match status" value="1"/>
</dbReference>
<evidence type="ECO:0000313" key="2">
    <source>
        <dbReference type="EMBL" id="CAG7828207.1"/>
    </source>
</evidence>
<feature type="domain" description="CRAL-TRIO" evidence="1">
    <location>
        <begin position="1"/>
        <end position="59"/>
    </location>
</feature>
<sequence>APKIFPWLYAVVKPTFHIRSLEQIHVYGTNGDKWKPVLLKLIDKDQLPEAYGGTRKVTNEFLEITSRDFEDFDETFEDFETDMCIYTVEAGEKFQVALDVRFPNSVIQ</sequence>
<feature type="non-terminal residue" evidence="2">
    <location>
        <position position="1"/>
    </location>
</feature>
<dbReference type="EMBL" id="CAJVCH010546561">
    <property type="protein sequence ID" value="CAG7828207.1"/>
    <property type="molecule type" value="Genomic_DNA"/>
</dbReference>
<dbReference type="GO" id="GO:0005737">
    <property type="term" value="C:cytoplasm"/>
    <property type="evidence" value="ECO:0007669"/>
    <property type="project" value="TreeGrafter"/>
</dbReference>
<gene>
    <name evidence="2" type="ORF">AFUS01_LOCUS38152</name>
</gene>
<name>A0A8J2PG19_9HEXA</name>
<evidence type="ECO:0000313" key="3">
    <source>
        <dbReference type="Proteomes" id="UP000708208"/>
    </source>
</evidence>
<dbReference type="OrthoDB" id="1434354at2759"/>
<dbReference type="InterPro" id="IPR051064">
    <property type="entry name" value="SEC14/CRAL-TRIO_domain"/>
</dbReference>
<dbReference type="AlphaFoldDB" id="A0A8J2PG19"/>
<evidence type="ECO:0000259" key="1">
    <source>
        <dbReference type="PROSITE" id="PS50191"/>
    </source>
</evidence>
<accession>A0A8J2PG19</accession>
<organism evidence="2 3">
    <name type="scientific">Allacma fusca</name>
    <dbReference type="NCBI Taxonomy" id="39272"/>
    <lineage>
        <taxon>Eukaryota</taxon>
        <taxon>Metazoa</taxon>
        <taxon>Ecdysozoa</taxon>
        <taxon>Arthropoda</taxon>
        <taxon>Hexapoda</taxon>
        <taxon>Collembola</taxon>
        <taxon>Symphypleona</taxon>
        <taxon>Sminthuridae</taxon>
        <taxon>Allacma</taxon>
    </lineage>
</organism>
<reference evidence="2" key="1">
    <citation type="submission" date="2021-06" db="EMBL/GenBank/DDBJ databases">
        <authorList>
            <person name="Hodson N. C."/>
            <person name="Mongue J. A."/>
            <person name="Jaron S. K."/>
        </authorList>
    </citation>
    <scope>NUCLEOTIDE SEQUENCE</scope>
</reference>
<dbReference type="PANTHER" id="PTHR23324:SF83">
    <property type="entry name" value="SEC14-LIKE PROTEIN 2"/>
    <property type="match status" value="1"/>
</dbReference>
<dbReference type="PANTHER" id="PTHR23324">
    <property type="entry name" value="SEC14 RELATED PROTEIN"/>
    <property type="match status" value="1"/>
</dbReference>
<dbReference type="Proteomes" id="UP000708208">
    <property type="component" value="Unassembled WGS sequence"/>
</dbReference>
<protein>
    <recommendedName>
        <fullName evidence="1">CRAL-TRIO domain-containing protein</fullName>
    </recommendedName>
</protein>
<dbReference type="InterPro" id="IPR001251">
    <property type="entry name" value="CRAL-TRIO_dom"/>
</dbReference>
<comment type="caution">
    <text evidence="2">The sequence shown here is derived from an EMBL/GenBank/DDBJ whole genome shotgun (WGS) entry which is preliminary data.</text>
</comment>
<keyword evidence="3" id="KW-1185">Reference proteome</keyword>
<dbReference type="PROSITE" id="PS50191">
    <property type="entry name" value="CRAL_TRIO"/>
    <property type="match status" value="1"/>
</dbReference>